<dbReference type="Pfam" id="PF05635">
    <property type="entry name" value="23S_rRNA_IVP"/>
    <property type="match status" value="1"/>
</dbReference>
<dbReference type="EMBL" id="JAYDYW010000004">
    <property type="protein sequence ID" value="MEE1672821.1"/>
    <property type="molecule type" value="Genomic_DNA"/>
</dbReference>
<evidence type="ECO:0000313" key="2">
    <source>
        <dbReference type="Proteomes" id="UP001310248"/>
    </source>
</evidence>
<sequence>MDFERLVVWQRAVDLSVQIYTHFGDSKDFGFKDQITRSSLSIPSNIAEGMARRSDKEKLNFINIAQGSCAELRTQIFIGIRINYIPDELGNVWIQETRELGSMLFGLANSI</sequence>
<dbReference type="NCBIfam" id="TIGR02436">
    <property type="entry name" value="four helix bundle protein"/>
    <property type="match status" value="1"/>
</dbReference>
<reference evidence="2" key="1">
    <citation type="submission" date="2023-07" db="EMBL/GenBank/DDBJ databases">
        <title>Draft genome sequence of Agarivorans aestuarii strain ZMCS4, a CAZymes producing bacteria isolated from the marine brown algae Clodostephus spongiosus.</title>
        <authorList>
            <person name="Lorente B."/>
            <person name="Cabral C."/>
            <person name="Frias J."/>
            <person name="Faria J."/>
            <person name="Toubarro D."/>
        </authorList>
    </citation>
    <scope>NUCLEOTIDE SEQUENCE [LARGE SCALE GENOMIC DNA]</scope>
    <source>
        <strain evidence="2">ZMCS4</strain>
    </source>
</reference>
<organism evidence="1 2">
    <name type="scientific">Agarivorans aestuarii</name>
    <dbReference type="NCBI Taxonomy" id="1563703"/>
    <lineage>
        <taxon>Bacteria</taxon>
        <taxon>Pseudomonadati</taxon>
        <taxon>Pseudomonadota</taxon>
        <taxon>Gammaproteobacteria</taxon>
        <taxon>Alteromonadales</taxon>
        <taxon>Alteromonadaceae</taxon>
        <taxon>Agarivorans</taxon>
    </lineage>
</organism>
<gene>
    <name evidence="1" type="ORF">SNR37_002231</name>
</gene>
<dbReference type="InterPro" id="IPR036583">
    <property type="entry name" value="23S_rRNA_IVS_sf"/>
</dbReference>
<dbReference type="SUPFAM" id="SSF158446">
    <property type="entry name" value="IVS-encoded protein-like"/>
    <property type="match status" value="1"/>
</dbReference>
<dbReference type="PANTHER" id="PTHR38471">
    <property type="entry name" value="FOUR HELIX BUNDLE PROTEIN"/>
    <property type="match status" value="1"/>
</dbReference>
<comment type="caution">
    <text evidence="1">The sequence shown here is derived from an EMBL/GenBank/DDBJ whole genome shotgun (WGS) entry which is preliminary data.</text>
</comment>
<dbReference type="Proteomes" id="UP001310248">
    <property type="component" value="Unassembled WGS sequence"/>
</dbReference>
<evidence type="ECO:0000313" key="1">
    <source>
        <dbReference type="EMBL" id="MEE1672821.1"/>
    </source>
</evidence>
<dbReference type="NCBIfam" id="NF008912">
    <property type="entry name" value="PRK12275.1-6"/>
    <property type="match status" value="1"/>
</dbReference>
<dbReference type="PANTHER" id="PTHR38471:SF2">
    <property type="entry name" value="FOUR HELIX BUNDLE PROTEIN"/>
    <property type="match status" value="1"/>
</dbReference>
<name>A0ABU7G0S1_9ALTE</name>
<proteinExistence type="predicted"/>
<reference evidence="1 2" key="2">
    <citation type="submission" date="2023-12" db="EMBL/GenBank/DDBJ databases">
        <authorList>
            <consortium name="Cladostephus spongiosus"/>
            <person name="Lorente B."/>
            <person name="Cabral C."/>
            <person name="Frias J."/>
            <person name="Faria J."/>
            <person name="Toubarro D."/>
        </authorList>
    </citation>
    <scope>NUCLEOTIDE SEQUENCE [LARGE SCALE GENOMIC DNA]</scope>
    <source>
        <strain evidence="1 2">ZMCS4</strain>
    </source>
</reference>
<protein>
    <submittedName>
        <fullName evidence="1">Four helix bundle protein</fullName>
    </submittedName>
</protein>
<accession>A0ABU7G0S1</accession>
<dbReference type="CDD" id="cd16377">
    <property type="entry name" value="23S_rRNA_IVP_like"/>
    <property type="match status" value="1"/>
</dbReference>
<dbReference type="RefSeq" id="WP_329774241.1">
    <property type="nucleotide sequence ID" value="NZ_JAYDYW010000004.1"/>
</dbReference>
<dbReference type="InterPro" id="IPR012657">
    <property type="entry name" value="23S_rRNA-intervening_sequence"/>
</dbReference>
<keyword evidence="2" id="KW-1185">Reference proteome</keyword>
<dbReference type="Gene3D" id="1.20.1440.60">
    <property type="entry name" value="23S rRNA-intervening sequence"/>
    <property type="match status" value="1"/>
</dbReference>